<reference evidence="2 3" key="1">
    <citation type="submission" date="2016-06" db="EMBL/GenBank/DDBJ databases">
        <title>Genome sequence of Clostridium acetireducens DSM 10703.</title>
        <authorList>
            <person name="Poehlein A."/>
            <person name="Fluechter S."/>
            <person name="Duerre P."/>
            <person name="Daniel R."/>
        </authorList>
    </citation>
    <scope>NUCLEOTIDE SEQUENCE [LARGE SCALE GENOMIC DNA]</scope>
    <source>
        <strain evidence="2 3">DSM 10703</strain>
    </source>
</reference>
<accession>A0A1E8EYF9</accession>
<comment type="caution">
    <text evidence="2">The sequence shown here is derived from an EMBL/GenBank/DDBJ whole genome shotgun (WGS) entry which is preliminary data.</text>
</comment>
<feature type="transmembrane region" description="Helical" evidence="1">
    <location>
        <begin position="88"/>
        <end position="108"/>
    </location>
</feature>
<keyword evidence="1" id="KW-0812">Transmembrane</keyword>
<dbReference type="RefSeq" id="WP_070110469.1">
    <property type="nucleotide sequence ID" value="NZ_LZFO01000020.1"/>
</dbReference>
<feature type="transmembrane region" description="Helical" evidence="1">
    <location>
        <begin position="61"/>
        <end position="82"/>
    </location>
</feature>
<sequence>MYFLYKSNYPELIDKEIFRCIKSNCIDQCLINKIKLRYNCHYQKSVLNLKLKDEISDIDRYFSFLTISISILSAVYTILATIVVKEAFGKILAVLGLLLTYFLLNMYYKKVNLHYRYFKIIMEIMHENID</sequence>
<proteinExistence type="predicted"/>
<gene>
    <name evidence="2" type="ORF">CLOACE_14880</name>
</gene>
<protein>
    <submittedName>
        <fullName evidence="2">Uncharacterized protein</fullName>
    </submittedName>
</protein>
<dbReference type="AlphaFoldDB" id="A0A1E8EYF9"/>
<keyword evidence="1" id="KW-1133">Transmembrane helix</keyword>
<evidence type="ECO:0000313" key="2">
    <source>
        <dbReference type="EMBL" id="OFI05870.1"/>
    </source>
</evidence>
<evidence type="ECO:0000313" key="3">
    <source>
        <dbReference type="Proteomes" id="UP000175744"/>
    </source>
</evidence>
<dbReference type="Proteomes" id="UP000175744">
    <property type="component" value="Unassembled WGS sequence"/>
</dbReference>
<dbReference type="EMBL" id="LZFO01000020">
    <property type="protein sequence ID" value="OFI05870.1"/>
    <property type="molecule type" value="Genomic_DNA"/>
</dbReference>
<keyword evidence="3" id="KW-1185">Reference proteome</keyword>
<name>A0A1E8EYF9_9CLOT</name>
<evidence type="ECO:0000256" key="1">
    <source>
        <dbReference type="SAM" id="Phobius"/>
    </source>
</evidence>
<organism evidence="2 3">
    <name type="scientific">Clostridium acetireducens DSM 10703</name>
    <dbReference type="NCBI Taxonomy" id="1121290"/>
    <lineage>
        <taxon>Bacteria</taxon>
        <taxon>Bacillati</taxon>
        <taxon>Bacillota</taxon>
        <taxon>Clostridia</taxon>
        <taxon>Eubacteriales</taxon>
        <taxon>Clostridiaceae</taxon>
        <taxon>Clostridium</taxon>
    </lineage>
</organism>
<keyword evidence="1" id="KW-0472">Membrane</keyword>